<organism evidence="1 2">
    <name type="scientific">Winogradskya consettensis</name>
    <dbReference type="NCBI Taxonomy" id="113560"/>
    <lineage>
        <taxon>Bacteria</taxon>
        <taxon>Bacillati</taxon>
        <taxon>Actinomycetota</taxon>
        <taxon>Actinomycetes</taxon>
        <taxon>Micromonosporales</taxon>
        <taxon>Micromonosporaceae</taxon>
        <taxon>Winogradskya</taxon>
    </lineage>
</organism>
<dbReference type="Proteomes" id="UP000680865">
    <property type="component" value="Unassembled WGS sequence"/>
</dbReference>
<name>A0A919VM25_9ACTN</name>
<sequence>MTTIDYDGRRFRPAEDDAKNRVAYYRQEGDLLWGHFLGGHARRGALTGTCAVDGTLRFAYSMVLDDGEIVSGSCRSTPHLLPDGRVRLHETWERYGTNAGSGESWLEEIR</sequence>
<keyword evidence="2" id="KW-1185">Reference proteome</keyword>
<accession>A0A919VM25</accession>
<dbReference type="RefSeq" id="WP_212996045.1">
    <property type="nucleotide sequence ID" value="NZ_BAAATW010000004.1"/>
</dbReference>
<evidence type="ECO:0008006" key="3">
    <source>
        <dbReference type="Google" id="ProtNLM"/>
    </source>
</evidence>
<gene>
    <name evidence="1" type="ORF">Aco04nite_10460</name>
</gene>
<comment type="caution">
    <text evidence="1">The sequence shown here is derived from an EMBL/GenBank/DDBJ whole genome shotgun (WGS) entry which is preliminary data.</text>
</comment>
<dbReference type="AlphaFoldDB" id="A0A919VM25"/>
<proteinExistence type="predicted"/>
<reference evidence="1" key="1">
    <citation type="submission" date="2021-03" db="EMBL/GenBank/DDBJ databases">
        <title>Whole genome shotgun sequence of Actinoplanes consettensis NBRC 14913.</title>
        <authorList>
            <person name="Komaki H."/>
            <person name="Tamura T."/>
        </authorList>
    </citation>
    <scope>NUCLEOTIDE SEQUENCE</scope>
    <source>
        <strain evidence="1">NBRC 14913</strain>
    </source>
</reference>
<dbReference type="EMBL" id="BOQP01000005">
    <property type="protein sequence ID" value="GIM68383.1"/>
    <property type="molecule type" value="Genomic_DNA"/>
</dbReference>
<evidence type="ECO:0000313" key="1">
    <source>
        <dbReference type="EMBL" id="GIM68383.1"/>
    </source>
</evidence>
<protein>
    <recommendedName>
        <fullName evidence="3">N-acetylglutamate synthase</fullName>
    </recommendedName>
</protein>
<dbReference type="Pfam" id="PF26421">
    <property type="entry name" value="Avidin_like"/>
    <property type="match status" value="1"/>
</dbReference>
<evidence type="ECO:0000313" key="2">
    <source>
        <dbReference type="Proteomes" id="UP000680865"/>
    </source>
</evidence>
<dbReference type="InterPro" id="IPR058595">
    <property type="entry name" value="Avidin-like"/>
</dbReference>